<keyword evidence="4" id="KW-0547">Nucleotide-binding</keyword>
<keyword evidence="2" id="KW-0808">Transferase</keyword>
<dbReference type="InParanoid" id="M1DMI0"/>
<dbReference type="GO" id="GO:0006400">
    <property type="term" value="P:tRNA modification"/>
    <property type="evidence" value="ECO:0000318"/>
    <property type="project" value="GO_Central"/>
</dbReference>
<organism evidence="6 7">
    <name type="scientific">Solanum tuberosum</name>
    <name type="common">Potato</name>
    <dbReference type="NCBI Taxonomy" id="4113"/>
    <lineage>
        <taxon>Eukaryota</taxon>
        <taxon>Viridiplantae</taxon>
        <taxon>Streptophyta</taxon>
        <taxon>Embryophyta</taxon>
        <taxon>Tracheophyta</taxon>
        <taxon>Spermatophyta</taxon>
        <taxon>Magnoliopsida</taxon>
        <taxon>eudicotyledons</taxon>
        <taxon>Gunneridae</taxon>
        <taxon>Pentapetalae</taxon>
        <taxon>asterids</taxon>
        <taxon>lamiids</taxon>
        <taxon>Solanales</taxon>
        <taxon>Solanaceae</taxon>
        <taxon>Solanoideae</taxon>
        <taxon>Solaneae</taxon>
        <taxon>Solanum</taxon>
    </lineage>
</organism>
<dbReference type="PANTHER" id="PTHR11088">
    <property type="entry name" value="TRNA DIMETHYLALLYLTRANSFERASE"/>
    <property type="match status" value="1"/>
</dbReference>
<dbReference type="EnsemblPlants" id="PGSC0003DMT400091399">
    <property type="protein sequence ID" value="PGSC0003DMT400091399"/>
    <property type="gene ID" value="PGSC0003DMG400040970"/>
</dbReference>
<keyword evidence="7" id="KW-1185">Reference proteome</keyword>
<evidence type="ECO:0000256" key="3">
    <source>
        <dbReference type="ARBA" id="ARBA00022712"/>
    </source>
</evidence>
<dbReference type="PaxDb" id="4113-PGSC0003DMT400091399"/>
<dbReference type="GO" id="GO:0005524">
    <property type="term" value="F:ATP binding"/>
    <property type="evidence" value="ECO:0007669"/>
    <property type="project" value="UniProtKB-KW"/>
</dbReference>
<accession>M1DMI0</accession>
<dbReference type="AlphaFoldDB" id="M1DMI0"/>
<dbReference type="Pfam" id="PF01715">
    <property type="entry name" value="IPPT"/>
    <property type="match status" value="1"/>
</dbReference>
<dbReference type="GO" id="GO:0052381">
    <property type="term" value="F:tRNA dimethylallyltransferase activity"/>
    <property type="evidence" value="ECO:0000318"/>
    <property type="project" value="GO_Central"/>
</dbReference>
<evidence type="ECO:0000256" key="5">
    <source>
        <dbReference type="ARBA" id="ARBA00022840"/>
    </source>
</evidence>
<dbReference type="GO" id="GO:0009691">
    <property type="term" value="P:cytokinin biosynthetic process"/>
    <property type="evidence" value="ECO:0000318"/>
    <property type="project" value="GO_Central"/>
</dbReference>
<dbReference type="Proteomes" id="UP000011115">
    <property type="component" value="Unassembled WGS sequence"/>
</dbReference>
<reference evidence="7" key="1">
    <citation type="journal article" date="2011" name="Nature">
        <title>Genome sequence and analysis of the tuber crop potato.</title>
        <authorList>
            <consortium name="The Potato Genome Sequencing Consortium"/>
        </authorList>
    </citation>
    <scope>NUCLEOTIDE SEQUENCE [LARGE SCALE GENOMIC DNA]</scope>
    <source>
        <strain evidence="7">cv. DM1-3 516 R44</strain>
    </source>
</reference>
<evidence type="ECO:0000256" key="2">
    <source>
        <dbReference type="ARBA" id="ARBA00022679"/>
    </source>
</evidence>
<keyword evidence="3" id="KW-0203">Cytokinin biosynthesis</keyword>
<dbReference type="InterPro" id="IPR039657">
    <property type="entry name" value="Dimethylallyltransferase"/>
</dbReference>
<keyword evidence="5" id="KW-0067">ATP-binding</keyword>
<sequence>MGAKGTGKSRLSIDLTTHFREEIINSDKMQVYKELDIVTSKITHAEKQGVRHYLLGEMKDSDFKAEDFFLKSILYIESILKTQCAPIIVGGSNSNIEKIVEDPVFMFKYKYDSCFIWTDVDQSALNRRVYTMVDEMVNKLSFL</sequence>
<dbReference type="InterPro" id="IPR027417">
    <property type="entry name" value="P-loop_NTPase"/>
</dbReference>
<evidence type="ECO:0000313" key="7">
    <source>
        <dbReference type="Proteomes" id="UP000011115"/>
    </source>
</evidence>
<evidence type="ECO:0000256" key="4">
    <source>
        <dbReference type="ARBA" id="ARBA00022741"/>
    </source>
</evidence>
<comment type="similarity">
    <text evidence="1">Belongs to the IPP transferase family.</text>
</comment>
<dbReference type="GO" id="GO:0005739">
    <property type="term" value="C:mitochondrion"/>
    <property type="evidence" value="ECO:0000318"/>
    <property type="project" value="GO_Central"/>
</dbReference>
<dbReference type="Gene3D" id="1.10.287.890">
    <property type="entry name" value="Crystal structure of tRNA isopentenylpyrophosphate transferase (bh2366) domain"/>
    <property type="match status" value="1"/>
</dbReference>
<dbReference type="Gramene" id="PGSC0003DMT400091399">
    <property type="protein sequence ID" value="PGSC0003DMT400091399"/>
    <property type="gene ID" value="PGSC0003DMG400040970"/>
</dbReference>
<evidence type="ECO:0000313" key="6">
    <source>
        <dbReference type="EnsemblPlants" id="PGSC0003DMT400091399"/>
    </source>
</evidence>
<dbReference type="SUPFAM" id="SSF52540">
    <property type="entry name" value="P-loop containing nucleoside triphosphate hydrolases"/>
    <property type="match status" value="1"/>
</dbReference>
<dbReference type="eggNOG" id="KOG1384">
    <property type="taxonomic scope" value="Eukaryota"/>
</dbReference>
<dbReference type="HOGENOM" id="CLU_032616_4_3_1"/>
<evidence type="ECO:0000256" key="1">
    <source>
        <dbReference type="ARBA" id="ARBA00005842"/>
    </source>
</evidence>
<dbReference type="PANTHER" id="PTHR11088:SF73">
    <property type="entry name" value="PHOSPHORIBULOKINASE_URIDINE KINASE DOMAIN-CONTAINING PROTEIN"/>
    <property type="match status" value="1"/>
</dbReference>
<name>M1DMI0_SOLTU</name>
<proteinExistence type="inferred from homology"/>
<protein>
    <submittedName>
        <fullName evidence="6">Isopentenyltransferase</fullName>
    </submittedName>
</protein>
<reference evidence="6" key="2">
    <citation type="submission" date="2015-06" db="UniProtKB">
        <authorList>
            <consortium name="EnsemblPlants"/>
        </authorList>
    </citation>
    <scope>IDENTIFICATION</scope>
    <source>
        <strain evidence="6">DM1-3 516 R44</strain>
    </source>
</reference>
<dbReference type="Gene3D" id="3.40.50.300">
    <property type="entry name" value="P-loop containing nucleotide triphosphate hydrolases"/>
    <property type="match status" value="1"/>
</dbReference>